<dbReference type="InParanoid" id="A0A4S2MYF5"/>
<accession>A0A4S2MYF5</accession>
<sequence>MSLLRTTMIMILVGWCLYIHGGAGDNNRHGSSTFLSPQHAIPNFAFPTPRQKPPHATCTLADCGRDLALPLGPISTPASPHQIYTSFSSATYFHRSITPHRSRPAALKTQMADWQKDFVAVMKE</sequence>
<gene>
    <name evidence="2" type="ORF">EX30DRAFT_233030</name>
</gene>
<dbReference type="AlphaFoldDB" id="A0A4S2MYF5"/>
<evidence type="ECO:0000313" key="3">
    <source>
        <dbReference type="Proteomes" id="UP000298138"/>
    </source>
</evidence>
<dbReference type="Proteomes" id="UP000298138">
    <property type="component" value="Unassembled WGS sequence"/>
</dbReference>
<evidence type="ECO:0000313" key="2">
    <source>
        <dbReference type="EMBL" id="TGZ81792.1"/>
    </source>
</evidence>
<feature type="signal peptide" evidence="1">
    <location>
        <begin position="1"/>
        <end position="24"/>
    </location>
</feature>
<organism evidence="2 3">
    <name type="scientific">Ascodesmis nigricans</name>
    <dbReference type="NCBI Taxonomy" id="341454"/>
    <lineage>
        <taxon>Eukaryota</taxon>
        <taxon>Fungi</taxon>
        <taxon>Dikarya</taxon>
        <taxon>Ascomycota</taxon>
        <taxon>Pezizomycotina</taxon>
        <taxon>Pezizomycetes</taxon>
        <taxon>Pezizales</taxon>
        <taxon>Ascodesmidaceae</taxon>
        <taxon>Ascodesmis</taxon>
    </lineage>
</organism>
<dbReference type="EMBL" id="ML220117">
    <property type="protein sequence ID" value="TGZ81792.1"/>
    <property type="molecule type" value="Genomic_DNA"/>
</dbReference>
<evidence type="ECO:0000256" key="1">
    <source>
        <dbReference type="SAM" id="SignalP"/>
    </source>
</evidence>
<protein>
    <recommendedName>
        <fullName evidence="4">Secreted protein</fullName>
    </recommendedName>
</protein>
<name>A0A4S2MYF5_9PEZI</name>
<proteinExistence type="predicted"/>
<evidence type="ECO:0008006" key="4">
    <source>
        <dbReference type="Google" id="ProtNLM"/>
    </source>
</evidence>
<keyword evidence="3" id="KW-1185">Reference proteome</keyword>
<reference evidence="2 3" key="1">
    <citation type="submission" date="2019-04" db="EMBL/GenBank/DDBJ databases">
        <title>Comparative genomics and transcriptomics to analyze fruiting body development in filamentous ascomycetes.</title>
        <authorList>
            <consortium name="DOE Joint Genome Institute"/>
            <person name="Lutkenhaus R."/>
            <person name="Traeger S."/>
            <person name="Breuer J."/>
            <person name="Kuo A."/>
            <person name="Lipzen A."/>
            <person name="Pangilinan J."/>
            <person name="Dilworth D."/>
            <person name="Sandor L."/>
            <person name="Poggeler S."/>
            <person name="Barry K."/>
            <person name="Grigoriev I.V."/>
            <person name="Nowrousian M."/>
        </authorList>
    </citation>
    <scope>NUCLEOTIDE SEQUENCE [LARGE SCALE GENOMIC DNA]</scope>
    <source>
        <strain evidence="2 3">CBS 389.68</strain>
    </source>
</reference>
<keyword evidence="1" id="KW-0732">Signal</keyword>
<feature type="chain" id="PRO_5020217750" description="Secreted protein" evidence="1">
    <location>
        <begin position="25"/>
        <end position="124"/>
    </location>
</feature>